<name>A0ABQ6NVR6_9BACL</name>
<accession>A0ABQ6NVR6</accession>
<organism evidence="1 2">
    <name type="scientific">Paenibacillus glycanilyticus</name>
    <dbReference type="NCBI Taxonomy" id="126569"/>
    <lineage>
        <taxon>Bacteria</taxon>
        <taxon>Bacillati</taxon>
        <taxon>Bacillota</taxon>
        <taxon>Bacilli</taxon>
        <taxon>Bacillales</taxon>
        <taxon>Paenibacillaceae</taxon>
        <taxon>Paenibacillus</taxon>
    </lineage>
</organism>
<dbReference type="EMBL" id="BTCL01000028">
    <property type="protein sequence ID" value="GMK48337.1"/>
    <property type="molecule type" value="Genomic_DNA"/>
</dbReference>
<comment type="caution">
    <text evidence="1">The sequence shown here is derived from an EMBL/GenBank/DDBJ whole genome shotgun (WGS) entry which is preliminary data.</text>
</comment>
<sequence length="92" mass="9984">MGIACRYALQVGRTSTGIACPISPLTSQLGLPAIGTPRPITCYPRKWRPPYCFIAVKKGCPISHWLLGQPLVKVAYSADPNCCHAVWISLMA</sequence>
<evidence type="ECO:0000313" key="2">
    <source>
        <dbReference type="Proteomes" id="UP001285921"/>
    </source>
</evidence>
<dbReference type="Proteomes" id="UP001285921">
    <property type="component" value="Unassembled WGS sequence"/>
</dbReference>
<keyword evidence="2" id="KW-1185">Reference proteome</keyword>
<evidence type="ECO:0000313" key="1">
    <source>
        <dbReference type="EMBL" id="GMK48337.1"/>
    </source>
</evidence>
<protein>
    <submittedName>
        <fullName evidence="1">Uncharacterized protein</fullName>
    </submittedName>
</protein>
<proteinExistence type="predicted"/>
<gene>
    <name evidence="1" type="ORF">PghCCS26_54670</name>
</gene>
<reference evidence="1 2" key="1">
    <citation type="submission" date="2023-05" db="EMBL/GenBank/DDBJ databases">
        <title>Draft genome of Paenibacillus sp. CCS26.</title>
        <authorList>
            <person name="Akita H."/>
            <person name="Shinto Y."/>
            <person name="Kimura Z."/>
        </authorList>
    </citation>
    <scope>NUCLEOTIDE SEQUENCE [LARGE SCALE GENOMIC DNA]</scope>
    <source>
        <strain evidence="1 2">CCS26</strain>
    </source>
</reference>